<reference evidence="2 3" key="1">
    <citation type="submission" date="2018-08" db="EMBL/GenBank/DDBJ databases">
        <title>A genome reference for cultivated species of the human gut microbiota.</title>
        <authorList>
            <person name="Zou Y."/>
            <person name="Xue W."/>
            <person name="Luo G."/>
        </authorList>
    </citation>
    <scope>NUCLEOTIDE SEQUENCE [LARGE SCALE GENOMIC DNA]</scope>
    <source>
        <strain evidence="2 3">AM43-2</strain>
    </source>
</reference>
<protein>
    <submittedName>
        <fullName evidence="2">Phage tail protein</fullName>
    </submittedName>
</protein>
<evidence type="ECO:0000313" key="3">
    <source>
        <dbReference type="Proteomes" id="UP000284598"/>
    </source>
</evidence>
<feature type="domain" description="Baseplate J-like central" evidence="1">
    <location>
        <begin position="179"/>
        <end position="257"/>
    </location>
</feature>
<dbReference type="InterPro" id="IPR058531">
    <property type="entry name" value="Baseplate_J_M"/>
</dbReference>
<dbReference type="PANTHER" id="PTHR37829:SF3">
    <property type="entry name" value="PROTEIN JAYE-RELATED"/>
    <property type="match status" value="1"/>
</dbReference>
<dbReference type="RefSeq" id="WP_118025363.1">
    <property type="nucleotide sequence ID" value="NZ_QSFO01000007.1"/>
</dbReference>
<sequence>MFEDMTFENILSQMLENVKGDVDKREGSIIYDALAPVAMESAQMYADMDILLQECFADSASYYYLIKRAAERGIFVKEGIPAVVKVKCTPYDVSIPEATEFSIGEMTYSITENLGDGFYSMTCSESGENGNNINDDVIPIEYVEDLEEIEAVEVIVYGTEDEDEESLRERYFESFTEAAFGGNKADYKEKAKDIEKVGACKVYPVWNGGGTVKLAILDSQYNEASSEIINEVQNTFDPTKDGTGVGIAPIGHIVTVSTPKVKRINVDVQIEYMENYIWDDIKETFTENLAEYLKNVIKNEWEAKDTMTVRSGQIESMLLDMEGVDNVLSVKIDGKTGNCIIDCDYIPKVGEISG</sequence>
<dbReference type="Proteomes" id="UP000284598">
    <property type="component" value="Unassembled WGS sequence"/>
</dbReference>
<evidence type="ECO:0000313" key="2">
    <source>
        <dbReference type="EMBL" id="RHA54512.1"/>
    </source>
</evidence>
<dbReference type="PANTHER" id="PTHR37829">
    <property type="entry name" value="PHAGE-LIKE ELEMENT PBSX PROTEIN XKDT"/>
    <property type="match status" value="1"/>
</dbReference>
<gene>
    <name evidence="2" type="ORF">DW929_07470</name>
</gene>
<dbReference type="InterPro" id="IPR052399">
    <property type="entry name" value="Phage_Baseplate_Assmbl_Protein"/>
</dbReference>
<organism evidence="2 3">
    <name type="scientific">Eubacterium ventriosum</name>
    <dbReference type="NCBI Taxonomy" id="39496"/>
    <lineage>
        <taxon>Bacteria</taxon>
        <taxon>Bacillati</taxon>
        <taxon>Bacillota</taxon>
        <taxon>Clostridia</taxon>
        <taxon>Eubacteriales</taxon>
        <taxon>Eubacteriaceae</taxon>
        <taxon>Eubacterium</taxon>
    </lineage>
</organism>
<name>A0A413RZY6_9FIRM</name>
<dbReference type="AlphaFoldDB" id="A0A413RZY6"/>
<accession>A0A413RZY6</accession>
<dbReference type="EMBL" id="QSFO01000007">
    <property type="protein sequence ID" value="RHA54512.1"/>
    <property type="molecule type" value="Genomic_DNA"/>
</dbReference>
<comment type="caution">
    <text evidence="2">The sequence shown here is derived from an EMBL/GenBank/DDBJ whole genome shotgun (WGS) entry which is preliminary data.</text>
</comment>
<proteinExistence type="predicted"/>
<dbReference type="Pfam" id="PF26078">
    <property type="entry name" value="Baseplate_J_M"/>
    <property type="match status" value="1"/>
</dbReference>
<evidence type="ECO:0000259" key="1">
    <source>
        <dbReference type="Pfam" id="PF26078"/>
    </source>
</evidence>